<dbReference type="KEGG" id="more:E1B28_001230"/>
<gene>
    <name evidence="1" type="ORF">E1B28_001230</name>
</gene>
<name>A0A9P8AF77_9AGAR</name>
<protein>
    <submittedName>
        <fullName evidence="1">Uncharacterized protein</fullName>
    </submittedName>
</protein>
<organism evidence="1 2">
    <name type="scientific">Marasmius oreades</name>
    <name type="common">fairy-ring Marasmius</name>
    <dbReference type="NCBI Taxonomy" id="181124"/>
    <lineage>
        <taxon>Eukaryota</taxon>
        <taxon>Fungi</taxon>
        <taxon>Dikarya</taxon>
        <taxon>Basidiomycota</taxon>
        <taxon>Agaricomycotina</taxon>
        <taxon>Agaricomycetes</taxon>
        <taxon>Agaricomycetidae</taxon>
        <taxon>Agaricales</taxon>
        <taxon>Marasmiineae</taxon>
        <taxon>Marasmiaceae</taxon>
        <taxon>Marasmius</taxon>
    </lineage>
</organism>
<sequence length="157" mass="17435">MYPEKGFTCLDVDIPLPSKSHRINESKRLMDYFESELRSAISLSTIPFPPVIFARGAASLIAQTYISSHPATGLVLISPPSSNEAVVESGLLPTPLPEFDFEPNFPLVVVATPQQMKVLREEHRLLKDNSLDTIIVDDVEGHDAFAKIEEWLDEMGV</sequence>
<evidence type="ECO:0000313" key="1">
    <source>
        <dbReference type="EMBL" id="KAG7099374.1"/>
    </source>
</evidence>
<dbReference type="AlphaFoldDB" id="A0A9P8AF77"/>
<keyword evidence="2" id="KW-1185">Reference proteome</keyword>
<dbReference type="GeneID" id="66070306"/>
<dbReference type="RefSeq" id="XP_043015844.1">
    <property type="nucleotide sequence ID" value="XM_043147139.1"/>
</dbReference>
<comment type="caution">
    <text evidence="1">The sequence shown here is derived from an EMBL/GenBank/DDBJ whole genome shotgun (WGS) entry which is preliminary data.</text>
</comment>
<dbReference type="EMBL" id="CM032181">
    <property type="protein sequence ID" value="KAG7099374.1"/>
    <property type="molecule type" value="Genomic_DNA"/>
</dbReference>
<proteinExistence type="predicted"/>
<evidence type="ECO:0000313" key="2">
    <source>
        <dbReference type="Proteomes" id="UP001049176"/>
    </source>
</evidence>
<reference evidence="1" key="1">
    <citation type="journal article" date="2021" name="Genome Biol. Evol.">
        <title>The assembled and annotated genome of the fairy-ring fungus Marasmius oreades.</title>
        <authorList>
            <person name="Hiltunen M."/>
            <person name="Ament-Velasquez S.L."/>
            <person name="Johannesson H."/>
        </authorList>
    </citation>
    <scope>NUCLEOTIDE SEQUENCE</scope>
    <source>
        <strain evidence="1">03SP1</strain>
    </source>
</reference>
<accession>A0A9P8AF77</accession>
<dbReference type="OrthoDB" id="3365310at2759"/>
<dbReference type="Proteomes" id="UP001049176">
    <property type="component" value="Chromosome 1"/>
</dbReference>